<dbReference type="PhylomeDB" id="T1JFS5"/>
<evidence type="ECO:0000313" key="10">
    <source>
        <dbReference type="Proteomes" id="UP000014500"/>
    </source>
</evidence>
<dbReference type="InterPro" id="IPR057644">
    <property type="entry name" value="Beta-prop_WDR75_2nd"/>
</dbReference>
<dbReference type="GO" id="GO:0032040">
    <property type="term" value="C:small-subunit processome"/>
    <property type="evidence" value="ECO:0007669"/>
    <property type="project" value="InterPro"/>
</dbReference>
<protein>
    <recommendedName>
        <fullName evidence="8">WD repeat-containing protein 75 second beta-propeller domain-containing protein</fullName>
    </recommendedName>
</protein>
<keyword evidence="3" id="KW-0698">rRNA processing</keyword>
<keyword evidence="5" id="KW-0677">Repeat</keyword>
<evidence type="ECO:0000256" key="4">
    <source>
        <dbReference type="ARBA" id="ARBA00022574"/>
    </source>
</evidence>
<dbReference type="SMART" id="SM00320">
    <property type="entry name" value="WD40"/>
    <property type="match status" value="6"/>
</dbReference>
<dbReference type="GO" id="GO:2000234">
    <property type="term" value="P:positive regulation of rRNA processing"/>
    <property type="evidence" value="ECO:0007669"/>
    <property type="project" value="TreeGrafter"/>
</dbReference>
<reference evidence="10" key="1">
    <citation type="submission" date="2011-05" db="EMBL/GenBank/DDBJ databases">
        <authorList>
            <person name="Richards S.R."/>
            <person name="Qu J."/>
            <person name="Jiang H."/>
            <person name="Jhangiani S.N."/>
            <person name="Agravi P."/>
            <person name="Goodspeed R."/>
            <person name="Gross S."/>
            <person name="Mandapat C."/>
            <person name="Jackson L."/>
            <person name="Mathew T."/>
            <person name="Pu L."/>
            <person name="Thornton R."/>
            <person name="Saada N."/>
            <person name="Wilczek-Boney K.B."/>
            <person name="Lee S."/>
            <person name="Kovar C."/>
            <person name="Wu Y."/>
            <person name="Scherer S.E."/>
            <person name="Worley K.C."/>
            <person name="Muzny D.M."/>
            <person name="Gibbs R."/>
        </authorList>
    </citation>
    <scope>NUCLEOTIDE SEQUENCE</scope>
    <source>
        <strain evidence="10">Brora</strain>
    </source>
</reference>
<keyword evidence="6" id="KW-0804">Transcription</keyword>
<organism evidence="9 10">
    <name type="scientific">Strigamia maritima</name>
    <name type="common">European centipede</name>
    <name type="synonym">Geophilus maritimus</name>
    <dbReference type="NCBI Taxonomy" id="126957"/>
    <lineage>
        <taxon>Eukaryota</taxon>
        <taxon>Metazoa</taxon>
        <taxon>Ecdysozoa</taxon>
        <taxon>Arthropoda</taxon>
        <taxon>Myriapoda</taxon>
        <taxon>Chilopoda</taxon>
        <taxon>Pleurostigmophora</taxon>
        <taxon>Geophilomorpha</taxon>
        <taxon>Linotaeniidae</taxon>
        <taxon>Strigamia</taxon>
    </lineage>
</organism>
<dbReference type="Proteomes" id="UP000014500">
    <property type="component" value="Unassembled WGS sequence"/>
</dbReference>
<dbReference type="InterPro" id="IPR001680">
    <property type="entry name" value="WD40_rpt"/>
</dbReference>
<proteinExistence type="predicted"/>
<dbReference type="EMBL" id="JH432185">
    <property type="status" value="NOT_ANNOTATED_CDS"/>
    <property type="molecule type" value="Genomic_DNA"/>
</dbReference>
<dbReference type="GO" id="GO:0006364">
    <property type="term" value="P:rRNA processing"/>
    <property type="evidence" value="ECO:0007669"/>
    <property type="project" value="UniProtKB-KW"/>
</dbReference>
<keyword evidence="2" id="KW-0690">Ribosome biogenesis</keyword>
<dbReference type="InterPro" id="IPR036322">
    <property type="entry name" value="WD40_repeat_dom_sf"/>
</dbReference>
<dbReference type="Pfam" id="PF23869">
    <property type="entry name" value="Beta-prop_WDR75_1st"/>
    <property type="match status" value="1"/>
</dbReference>
<dbReference type="PANTHER" id="PTHR44215:SF1">
    <property type="entry name" value="WD REPEAT-CONTAINING PROTEIN 75"/>
    <property type="match status" value="1"/>
</dbReference>
<dbReference type="GO" id="GO:0003723">
    <property type="term" value="F:RNA binding"/>
    <property type="evidence" value="ECO:0007669"/>
    <property type="project" value="InterPro"/>
</dbReference>
<evidence type="ECO:0000256" key="6">
    <source>
        <dbReference type="ARBA" id="ARBA00023163"/>
    </source>
</evidence>
<dbReference type="Gene3D" id="2.130.10.10">
    <property type="entry name" value="YVTN repeat-like/Quinoprotein amine dehydrogenase"/>
    <property type="match status" value="3"/>
</dbReference>
<reference evidence="9" key="2">
    <citation type="submission" date="2015-02" db="UniProtKB">
        <authorList>
            <consortium name="EnsemblMetazoa"/>
        </authorList>
    </citation>
    <scope>IDENTIFICATION</scope>
</reference>
<dbReference type="PANTHER" id="PTHR44215">
    <property type="entry name" value="WD REPEAT-CONTAINING PROTEIN 75"/>
    <property type="match status" value="1"/>
</dbReference>
<sequence>MEAPTMDHVLKAVDCSLIDSRPVFSFDSKYLFVTCGTTVRVYATETGNCVHKLPERDRVTAVLVNPRNQLQLVVCTLPGQVSLWDYVDGIEHKRYDIGLRIDGGVWMPPTDRVLYVATDERQLMAVDDWTTKEPRTKLIFWGVDDCERQVAFGAGGEFVVLAVDNKLTVRLTASDRLTQRYSSNKLKFSCVAAHPTDYCAATGDQQGKIFVWYNIQTDEYVKRTLHWHQLPVADLRFSASGAHLLSVGGECVLVKWKLDTESDVNKYTPRLGMPMRWVTCSADGALVATCHTDNAIHLVNGRGKLLLVVQGITQSHLWQDPPLPAGLAVDPRSGALVTNGKPGHVQFYSLREDKQLFNLDITRQNYRHREREFDVSLLDVTRAALDSRGDWLATVEVRDDAETSIDVKLKFWKFAPRIDNFSLNTTVELPHSLAVNALRFRPGRAVPCCVSTSDDRRYKTWALVEDSDVRGNVRANWSCESVGYYRQEKAGDAAFNEDGSLLAVVFGRAITLWDPDTNALRTTLLDPFCRDEVKRIEFGLKLLVSVTADNVCVWNALESTVEARTSRRVVSLTKDPRSEYLAAVDARAGELIVFAPDDLDRPVHRQRVEAADSIVAGIFVPRLEPVDGSQWERESQLYLMDARMQLFAVTIRESDDEIRAGNNVAIQKNVPETPLAVLLSQKVSNESADAHRQQHHQQQQKESAAVEDIFSCASNVLPCPQKQCVILHRQLFLERKKADESAVESREEAIKTSNRKRNDSLCAVEMKKDKDVQWTLTFDWLSNLFIKL</sequence>
<feature type="domain" description="WD repeat-containing protein 75 second beta-propeller" evidence="8">
    <location>
        <begin position="327"/>
        <end position="642"/>
    </location>
</feature>
<dbReference type="GO" id="GO:0045943">
    <property type="term" value="P:positive regulation of transcription by RNA polymerase I"/>
    <property type="evidence" value="ECO:0007669"/>
    <property type="project" value="InterPro"/>
</dbReference>
<dbReference type="OMA" id="WILNTRI"/>
<comment type="subcellular location">
    <subcellularLocation>
        <location evidence="1">Nucleus</location>
        <location evidence="1">Nucleolus</location>
    </subcellularLocation>
</comment>
<evidence type="ECO:0000256" key="7">
    <source>
        <dbReference type="ARBA" id="ARBA00023242"/>
    </source>
</evidence>
<dbReference type="AlphaFoldDB" id="T1JFS5"/>
<evidence type="ECO:0000313" key="9">
    <source>
        <dbReference type="EnsemblMetazoa" id="SMAR012690-PA"/>
    </source>
</evidence>
<evidence type="ECO:0000256" key="1">
    <source>
        <dbReference type="ARBA" id="ARBA00004604"/>
    </source>
</evidence>
<evidence type="ECO:0000259" key="8">
    <source>
        <dbReference type="Pfam" id="PF23769"/>
    </source>
</evidence>
<dbReference type="SUPFAM" id="SSF50969">
    <property type="entry name" value="YVTN repeat-like/Quinoprotein amine dehydrogenase"/>
    <property type="match status" value="1"/>
</dbReference>
<evidence type="ECO:0000256" key="5">
    <source>
        <dbReference type="ARBA" id="ARBA00022737"/>
    </source>
</evidence>
<dbReference type="InterPro" id="IPR053826">
    <property type="entry name" value="WDR75"/>
</dbReference>
<dbReference type="HOGENOM" id="CLU_005417_3_1_1"/>
<dbReference type="EnsemblMetazoa" id="SMAR012690-RA">
    <property type="protein sequence ID" value="SMAR012690-PA"/>
    <property type="gene ID" value="SMAR012690"/>
</dbReference>
<keyword evidence="7" id="KW-0539">Nucleus</keyword>
<dbReference type="eggNOG" id="KOG1963">
    <property type="taxonomic scope" value="Eukaryota"/>
</dbReference>
<keyword evidence="4" id="KW-0853">WD repeat</keyword>
<dbReference type="Pfam" id="PF23769">
    <property type="entry name" value="Beta-prop_WDR75_2nd"/>
    <property type="match status" value="1"/>
</dbReference>
<name>T1JFS5_STRMM</name>
<dbReference type="InterPro" id="IPR015943">
    <property type="entry name" value="WD40/YVTN_repeat-like_dom_sf"/>
</dbReference>
<evidence type="ECO:0000256" key="3">
    <source>
        <dbReference type="ARBA" id="ARBA00022552"/>
    </source>
</evidence>
<evidence type="ECO:0000256" key="2">
    <source>
        <dbReference type="ARBA" id="ARBA00022517"/>
    </source>
</evidence>
<accession>T1JFS5</accession>
<dbReference type="InterPro" id="IPR011044">
    <property type="entry name" value="Quino_amine_DH_bsu"/>
</dbReference>
<dbReference type="SUPFAM" id="SSF50978">
    <property type="entry name" value="WD40 repeat-like"/>
    <property type="match status" value="1"/>
</dbReference>
<dbReference type="STRING" id="126957.T1JFS5"/>
<keyword evidence="10" id="KW-1185">Reference proteome</keyword>